<dbReference type="InterPro" id="IPR001667">
    <property type="entry name" value="DDH_dom"/>
</dbReference>
<reference evidence="6 7" key="1">
    <citation type="submission" date="2015-08" db="EMBL/GenBank/DDBJ databases">
        <title>Next Generation Sequencing and Analysis of the Genome of Puccinia sorghi L Schw, the Causal Agent of Maize Common Rust.</title>
        <authorList>
            <person name="Rochi L."/>
            <person name="Burguener G."/>
            <person name="Darino M."/>
            <person name="Turjanski A."/>
            <person name="Kreff E."/>
            <person name="Dieguez M.J."/>
            <person name="Sacco F."/>
        </authorList>
    </citation>
    <scope>NUCLEOTIDE SEQUENCE [LARGE SCALE GENOMIC DNA]</scope>
    <source>
        <strain evidence="6 7">RO10H11247</strain>
    </source>
</reference>
<dbReference type="InterPro" id="IPR038763">
    <property type="entry name" value="DHH_sf"/>
</dbReference>
<keyword evidence="7" id="KW-1185">Reference proteome</keyword>
<comment type="caution">
    <text evidence="6">The sequence shown here is derived from an EMBL/GenBank/DDBJ whole genome shotgun (WGS) entry which is preliminary data.</text>
</comment>
<evidence type="ECO:0000256" key="3">
    <source>
        <dbReference type="ARBA" id="ARBA00022801"/>
    </source>
</evidence>
<dbReference type="InterPro" id="IPR004097">
    <property type="entry name" value="DHHA2"/>
</dbReference>
<keyword evidence="4" id="KW-0464">Manganese</keyword>
<keyword evidence="3" id="KW-0378">Hydrolase</keyword>
<dbReference type="VEuPathDB" id="FungiDB:VP01_3692g2"/>
<evidence type="ECO:0000259" key="5">
    <source>
        <dbReference type="SMART" id="SM01131"/>
    </source>
</evidence>
<dbReference type="Pfam" id="PF02833">
    <property type="entry name" value="DHHA2"/>
    <property type="match status" value="1"/>
</dbReference>
<dbReference type="Proteomes" id="UP000037035">
    <property type="component" value="Unassembled WGS sequence"/>
</dbReference>
<evidence type="ECO:0000256" key="2">
    <source>
        <dbReference type="ARBA" id="ARBA00022723"/>
    </source>
</evidence>
<dbReference type="PANTHER" id="PTHR12112:SF39">
    <property type="entry name" value="EG:152A3.5 PROTEIN (FBGN0003116_PN PROTEIN)"/>
    <property type="match status" value="1"/>
</dbReference>
<organism evidence="6 7">
    <name type="scientific">Puccinia sorghi</name>
    <dbReference type="NCBI Taxonomy" id="27349"/>
    <lineage>
        <taxon>Eukaryota</taxon>
        <taxon>Fungi</taxon>
        <taxon>Dikarya</taxon>
        <taxon>Basidiomycota</taxon>
        <taxon>Pucciniomycotina</taxon>
        <taxon>Pucciniomycetes</taxon>
        <taxon>Pucciniales</taxon>
        <taxon>Pucciniaceae</taxon>
        <taxon>Puccinia</taxon>
    </lineage>
</organism>
<dbReference type="OrthoDB" id="374045at2759"/>
<dbReference type="PANTHER" id="PTHR12112">
    <property type="entry name" value="BNIP - RELATED"/>
    <property type="match status" value="1"/>
</dbReference>
<dbReference type="Gene3D" id="3.10.310.20">
    <property type="entry name" value="DHHA2 domain"/>
    <property type="match status" value="1"/>
</dbReference>
<proteinExistence type="predicted"/>
<name>A0A0L6UU88_9BASI</name>
<evidence type="ECO:0000313" key="7">
    <source>
        <dbReference type="Proteomes" id="UP000037035"/>
    </source>
</evidence>
<dbReference type="Pfam" id="PF01368">
    <property type="entry name" value="DHH"/>
    <property type="match status" value="1"/>
</dbReference>
<evidence type="ECO:0000313" key="6">
    <source>
        <dbReference type="EMBL" id="KNZ52108.1"/>
    </source>
</evidence>
<feature type="domain" description="DHHA2" evidence="5">
    <location>
        <begin position="224"/>
        <end position="398"/>
    </location>
</feature>
<evidence type="ECO:0000256" key="4">
    <source>
        <dbReference type="ARBA" id="ARBA00023211"/>
    </source>
</evidence>
<dbReference type="InterPro" id="IPR038222">
    <property type="entry name" value="DHHA2_dom_sf"/>
</dbReference>
<dbReference type="SUPFAM" id="SSF64182">
    <property type="entry name" value="DHH phosphoesterases"/>
    <property type="match status" value="1"/>
</dbReference>
<evidence type="ECO:0000256" key="1">
    <source>
        <dbReference type="ARBA" id="ARBA00001936"/>
    </source>
</evidence>
<dbReference type="STRING" id="27349.A0A0L6UU88"/>
<keyword evidence="2" id="KW-0479">Metal-binding</keyword>
<dbReference type="EMBL" id="LAVV01008715">
    <property type="protein sequence ID" value="KNZ52108.1"/>
    <property type="molecule type" value="Genomic_DNA"/>
</dbReference>
<dbReference type="GO" id="GO:0004309">
    <property type="term" value="F:exopolyphosphatase activity"/>
    <property type="evidence" value="ECO:0007669"/>
    <property type="project" value="TreeGrafter"/>
</dbReference>
<gene>
    <name evidence="6" type="ORF">VP01_3692g2</name>
</gene>
<dbReference type="SMART" id="SM01131">
    <property type="entry name" value="DHHA2"/>
    <property type="match status" value="1"/>
</dbReference>
<protein>
    <recommendedName>
        <fullName evidence="5">DHHA2 domain-containing protein</fullName>
    </recommendedName>
</protein>
<accession>A0A0L6UU88</accession>
<dbReference type="Gene3D" id="3.90.1640.10">
    <property type="entry name" value="inorganic pyrophosphatase (n-terminal core)"/>
    <property type="match status" value="1"/>
</dbReference>
<dbReference type="AlphaFoldDB" id="A0A0L6UU88"/>
<dbReference type="GO" id="GO:0005737">
    <property type="term" value="C:cytoplasm"/>
    <property type="evidence" value="ECO:0007669"/>
    <property type="project" value="InterPro"/>
</dbReference>
<sequence>MATIISSALASATLRNWLIQQHRAFSADLASGSLKNWVVCVGNEAGDFSLRTENLHVLKLANLLDNQRNDLPMPELMCSNQIEFSKFTPYGAKYALVDHNRINTSMFGESAEVVAVIDHHQPEADDTLYRTASPRLIQVPTGSCASLVVNCFSPDLSGNCPILEELADLLLSAIVLDTANFKLLGEGGKATQADLAAKQWLTPRSCFAQAAASSSSSTGLKDYYKQLAAMQKDVSNLSSAQLLLRDYKQSEINSWSLGISSVPITLEAWIQEKCQGDWGKFLSALKGNADSKKLDLGCVLTHSFKAKDHTAGEDAPQPGRRLVLLASGFWMDQIFKLVKQEQPNFKSEQSLQLFPFRTQDPASINAWSTQHQAAVYVFVVENHSATRKQVTPFLIKLMEKLGTKS</sequence>
<comment type="cofactor">
    <cofactor evidence="1">
        <name>Mn(2+)</name>
        <dbReference type="ChEBI" id="CHEBI:29035"/>
    </cofactor>
</comment>